<proteinExistence type="predicted"/>
<reference evidence="1 2" key="1">
    <citation type="journal article" date="2019" name="Emerg. Microbes Infect.">
        <title>Comprehensive subspecies identification of 175 nontuberculous mycobacteria species based on 7547 genomic profiles.</title>
        <authorList>
            <person name="Matsumoto Y."/>
            <person name="Kinjo T."/>
            <person name="Motooka D."/>
            <person name="Nabeya D."/>
            <person name="Jung N."/>
            <person name="Uechi K."/>
            <person name="Horii T."/>
            <person name="Iida T."/>
            <person name="Fujita J."/>
            <person name="Nakamura S."/>
        </authorList>
    </citation>
    <scope>NUCLEOTIDE SEQUENCE [LARGE SCALE GENOMIC DNA]</scope>
    <source>
        <strain evidence="1 2">JCM 6391</strain>
    </source>
</reference>
<dbReference type="Proteomes" id="UP000466997">
    <property type="component" value="Chromosome"/>
</dbReference>
<protein>
    <submittedName>
        <fullName evidence="1">Uncharacterized protein</fullName>
    </submittedName>
</protein>
<keyword evidence="2" id="KW-1185">Reference proteome</keyword>
<evidence type="ECO:0000313" key="2">
    <source>
        <dbReference type="Proteomes" id="UP000466997"/>
    </source>
</evidence>
<evidence type="ECO:0000313" key="1">
    <source>
        <dbReference type="EMBL" id="BBX15037.1"/>
    </source>
</evidence>
<accession>A0A7I7JT45</accession>
<dbReference type="EMBL" id="AP022562">
    <property type="protein sequence ID" value="BBX15037.1"/>
    <property type="molecule type" value="Genomic_DNA"/>
</dbReference>
<organism evidence="1 2">
    <name type="scientific">Mycobacterium novum</name>
    <dbReference type="NCBI Taxonomy" id="2492438"/>
    <lineage>
        <taxon>Bacteria</taxon>
        <taxon>Bacillati</taxon>
        <taxon>Actinomycetota</taxon>
        <taxon>Actinomycetes</taxon>
        <taxon>Mycobacteriales</taxon>
        <taxon>Mycobacteriaceae</taxon>
        <taxon>Mycobacterium</taxon>
    </lineage>
</organism>
<gene>
    <name evidence="1" type="ORF">MNVM_41180</name>
</gene>
<dbReference type="KEGG" id="mnm:MNVM_41180"/>
<name>A0A7I7JT45_9MYCO</name>
<dbReference type="AlphaFoldDB" id="A0A7I7JT45"/>
<sequence length="65" mass="7387">MTVSCERRGMAIRTPIATSVDPRLARPGRGADRGSRIDAPAAWRGCHLESYLERKLHRQWRNRGS</sequence>